<dbReference type="Pfam" id="PF15223">
    <property type="entry name" value="EPOP"/>
    <property type="match status" value="1"/>
</dbReference>
<feature type="region of interest" description="Disordered" evidence="1">
    <location>
        <begin position="368"/>
        <end position="407"/>
    </location>
</feature>
<accession>A0A401NNR7</accession>
<feature type="compositionally biased region" description="Polar residues" evidence="1">
    <location>
        <begin position="165"/>
        <end position="175"/>
    </location>
</feature>
<dbReference type="PANTHER" id="PTHR23187:SF1">
    <property type="entry name" value="ELONGIN BC AND POLYCOMB REPRESSIVE COMPLEX 2-ASSOCIATED PROTEIN"/>
    <property type="match status" value="1"/>
</dbReference>
<name>A0A401NNR7_SCYTO</name>
<dbReference type="InterPro" id="IPR003380">
    <property type="entry name" value="SKI/SNO/DAC"/>
</dbReference>
<dbReference type="OMA" id="NAIPMPP"/>
<dbReference type="Proteomes" id="UP000288216">
    <property type="component" value="Unassembled WGS sequence"/>
</dbReference>
<dbReference type="SUPFAM" id="SSF46955">
    <property type="entry name" value="Putative DNA-binding domain"/>
    <property type="match status" value="1"/>
</dbReference>
<proteinExistence type="predicted"/>
<evidence type="ECO:0000313" key="4">
    <source>
        <dbReference type="Proteomes" id="UP000288216"/>
    </source>
</evidence>
<gene>
    <name evidence="3" type="ORF">scyTo_0007248</name>
</gene>
<comment type="caution">
    <text evidence="3">The sequence shown here is derived from an EMBL/GenBank/DDBJ whole genome shotgun (WGS) entry which is preliminary data.</text>
</comment>
<evidence type="ECO:0000256" key="1">
    <source>
        <dbReference type="SAM" id="MobiDB-lite"/>
    </source>
</evidence>
<dbReference type="EMBL" id="BFAA01002584">
    <property type="protein sequence ID" value="GCB62520.1"/>
    <property type="molecule type" value="Genomic_DNA"/>
</dbReference>
<sequence>MTNTMVGIIPRRVDYISNVALEGFQFGHLEMHGVRLGYLRINGKLMFALSQVLADLFKDVPRTTIRKRMEHLQIKRRRCDLRELRTLKAMNSVPTRAVKCSLISKEDLEALYTLYKTPEAARRKVKVREGGQLSGPAAHGYYSAFCTERTVLLRTRDPAVRSEARSQTPSQSTENPGAPERPGHRLAPDPAGKGFPDYGNVGKSTLCPVYRQQEVFYQDVVCCFPRAEQPAIAVRFNAADEFRTEYSCCNHNKNVGSGFINNYNSSVTPPAFKSVKRMVLSGDIKTLSESGFAQSSLGYSSDSDCSLAPGNLSDLGSTDEEEEGESALSCCSSDDGSSSASDSSSTFSGVSLHSTRFRRATLPSLCCKSPTIPGGPQDRPQPPAADRQPPCAAGKPQLRPEPGDSPAPDCAHCGGAAHCQASVGSAAWASQPETAGGPGLAPYNSAKQAASGAPLNPPPSQQRESSPSNASSALCLGNNCLKLAGTDKAPSVHPNVPLQAEICQPLRGSAFCQSSLLTSRTRQHVRSQQTVQSIFNPGYTPAFRSLEAAAGPGKEDSWPNGGKGRLGSGSYFQEGRGGVHPVRELPDLLHRLKHSTSKGIQNHSTLQSGASTILRWANDAKKKPLPSPRRAQQIKERISKRCPGKAPARSQPWLTATGKRANLLKNSAKCKRVSCALVTPVKKAFSLMRNFPSPPSLVVGKDGDLCPAYSVCCRQSLSAHKCHPVWGWQIGGTAVPLPPSHKFRGFNL</sequence>
<feature type="compositionally biased region" description="Low complexity" evidence="1">
    <location>
        <begin position="374"/>
        <end position="390"/>
    </location>
</feature>
<dbReference type="InterPro" id="IPR052119">
    <property type="entry name" value="ElonginBC-PRC2_ViralRestrict"/>
</dbReference>
<evidence type="ECO:0000259" key="2">
    <source>
        <dbReference type="Pfam" id="PF02437"/>
    </source>
</evidence>
<reference evidence="3 4" key="1">
    <citation type="journal article" date="2018" name="Nat. Ecol. Evol.">
        <title>Shark genomes provide insights into elasmobranch evolution and the origin of vertebrates.</title>
        <authorList>
            <person name="Hara Y"/>
            <person name="Yamaguchi K"/>
            <person name="Onimaru K"/>
            <person name="Kadota M"/>
            <person name="Koyanagi M"/>
            <person name="Keeley SD"/>
            <person name="Tatsumi K"/>
            <person name="Tanaka K"/>
            <person name="Motone F"/>
            <person name="Kageyama Y"/>
            <person name="Nozu R"/>
            <person name="Adachi N"/>
            <person name="Nishimura O"/>
            <person name="Nakagawa R"/>
            <person name="Tanegashima C"/>
            <person name="Kiyatake I"/>
            <person name="Matsumoto R"/>
            <person name="Murakumo K"/>
            <person name="Nishida K"/>
            <person name="Terakita A"/>
            <person name="Kuratani S"/>
            <person name="Sato K"/>
            <person name="Hyodo S Kuraku.S."/>
        </authorList>
    </citation>
    <scope>NUCLEOTIDE SEQUENCE [LARGE SCALE GENOMIC DNA]</scope>
</reference>
<dbReference type="STRING" id="75743.A0A401NNR7"/>
<evidence type="ECO:0000313" key="3">
    <source>
        <dbReference type="EMBL" id="GCB62520.1"/>
    </source>
</evidence>
<dbReference type="InterPro" id="IPR037000">
    <property type="entry name" value="Ski_DNA-bd_sf"/>
</dbReference>
<dbReference type="Pfam" id="PF02437">
    <property type="entry name" value="Ski_Sno_DHD"/>
    <property type="match status" value="1"/>
</dbReference>
<feature type="domain" description="SKI/SNO/DAC" evidence="2">
    <location>
        <begin position="25"/>
        <end position="113"/>
    </location>
</feature>
<dbReference type="OrthoDB" id="10014624at2759"/>
<feature type="region of interest" description="Disordered" evidence="1">
    <location>
        <begin position="157"/>
        <end position="194"/>
    </location>
</feature>
<dbReference type="InterPro" id="IPR027971">
    <property type="entry name" value="EPOP"/>
</dbReference>
<organism evidence="3 4">
    <name type="scientific">Scyliorhinus torazame</name>
    <name type="common">Cloudy catshark</name>
    <name type="synonym">Catulus torazame</name>
    <dbReference type="NCBI Taxonomy" id="75743"/>
    <lineage>
        <taxon>Eukaryota</taxon>
        <taxon>Metazoa</taxon>
        <taxon>Chordata</taxon>
        <taxon>Craniata</taxon>
        <taxon>Vertebrata</taxon>
        <taxon>Chondrichthyes</taxon>
        <taxon>Elasmobranchii</taxon>
        <taxon>Galeomorphii</taxon>
        <taxon>Galeoidea</taxon>
        <taxon>Carcharhiniformes</taxon>
        <taxon>Scyliorhinidae</taxon>
        <taxon>Scyliorhinus</taxon>
    </lineage>
</organism>
<feature type="region of interest" description="Disordered" evidence="1">
    <location>
        <begin position="621"/>
        <end position="650"/>
    </location>
</feature>
<dbReference type="PANTHER" id="PTHR23187">
    <property type="entry name" value="FLJ44216 PROTEIN-RELATED"/>
    <property type="match status" value="1"/>
</dbReference>
<feature type="compositionally biased region" description="Low complexity" evidence="1">
    <location>
        <begin position="326"/>
        <end position="352"/>
    </location>
</feature>
<dbReference type="Gene3D" id="3.10.260.20">
    <property type="entry name" value="Ski"/>
    <property type="match status" value="1"/>
</dbReference>
<feature type="region of interest" description="Disordered" evidence="1">
    <location>
        <begin position="429"/>
        <end position="470"/>
    </location>
</feature>
<dbReference type="AlphaFoldDB" id="A0A401NNR7"/>
<protein>
    <recommendedName>
        <fullName evidence="2">SKI/SNO/DAC domain-containing protein</fullName>
    </recommendedName>
</protein>
<dbReference type="InterPro" id="IPR009061">
    <property type="entry name" value="DNA-bd_dom_put_sf"/>
</dbReference>
<feature type="region of interest" description="Disordered" evidence="1">
    <location>
        <begin position="310"/>
        <end position="353"/>
    </location>
</feature>
<keyword evidence="4" id="KW-1185">Reference proteome</keyword>